<protein>
    <submittedName>
        <fullName evidence="9">Glycosyltransferase family 2 protein</fullName>
    </submittedName>
</protein>
<evidence type="ECO:0000313" key="10">
    <source>
        <dbReference type="Proteomes" id="UP000553776"/>
    </source>
</evidence>
<dbReference type="SUPFAM" id="SSF53448">
    <property type="entry name" value="Nucleotide-diphospho-sugar transferases"/>
    <property type="match status" value="1"/>
</dbReference>
<evidence type="ECO:0000256" key="2">
    <source>
        <dbReference type="ARBA" id="ARBA00022676"/>
    </source>
</evidence>
<feature type="domain" description="Glycosyltransferase 2-like" evidence="8">
    <location>
        <begin position="7"/>
        <end position="164"/>
    </location>
</feature>
<dbReference type="PANTHER" id="PTHR48090">
    <property type="entry name" value="UNDECAPRENYL-PHOSPHATE 4-DEOXY-4-FORMAMIDO-L-ARABINOSE TRANSFERASE-RELATED"/>
    <property type="match status" value="1"/>
</dbReference>
<evidence type="ECO:0000256" key="1">
    <source>
        <dbReference type="ARBA" id="ARBA00022475"/>
    </source>
</evidence>
<keyword evidence="7" id="KW-0472">Membrane</keyword>
<dbReference type="Proteomes" id="UP000553776">
    <property type="component" value="Unassembled WGS sequence"/>
</dbReference>
<dbReference type="EMBL" id="JACJVR010000127">
    <property type="protein sequence ID" value="MBB6695355.1"/>
    <property type="molecule type" value="Genomic_DNA"/>
</dbReference>
<dbReference type="Pfam" id="PF00535">
    <property type="entry name" value="Glycos_transf_2"/>
    <property type="match status" value="1"/>
</dbReference>
<dbReference type="RefSeq" id="WP_185139307.1">
    <property type="nucleotide sequence ID" value="NZ_BORM01000040.1"/>
</dbReference>
<keyword evidence="5" id="KW-0448">Lipopolysaccharide biosynthesis</keyword>
<dbReference type="AlphaFoldDB" id="A0A841U461"/>
<accession>A0A841U461</accession>
<dbReference type="GO" id="GO:0005886">
    <property type="term" value="C:plasma membrane"/>
    <property type="evidence" value="ECO:0007669"/>
    <property type="project" value="TreeGrafter"/>
</dbReference>
<gene>
    <name evidence="9" type="ORF">H7B90_28570</name>
</gene>
<evidence type="ECO:0000256" key="6">
    <source>
        <dbReference type="ARBA" id="ARBA00022989"/>
    </source>
</evidence>
<evidence type="ECO:0000259" key="8">
    <source>
        <dbReference type="Pfam" id="PF00535"/>
    </source>
</evidence>
<evidence type="ECO:0000256" key="5">
    <source>
        <dbReference type="ARBA" id="ARBA00022985"/>
    </source>
</evidence>
<evidence type="ECO:0000256" key="4">
    <source>
        <dbReference type="ARBA" id="ARBA00022692"/>
    </source>
</evidence>
<sequence>MDTVEISIVVPVYNEAEGVERLHRTVAETMRGRESRYELILVDDGSTDGSAEKLDRIAAGDERVRVLHFERNCGQTSAISAGLKEARGRYVALIDADLQTDPADIFTLLPYMDRYDFANGTRARRRDSLVKRVSSRIANGFRNWITRDSIADTGCPMKLFKREVALSFHLYEGFHRFLPTLARMNGFSVVEVPVSHRRREQGESKYGVFNRLFVSLMDAFVIGWLRRRVIHYKIRGH</sequence>
<keyword evidence="4" id="KW-0812">Transmembrane</keyword>
<keyword evidence="3 9" id="KW-0808">Transferase</keyword>
<dbReference type="InterPro" id="IPR029044">
    <property type="entry name" value="Nucleotide-diphossugar_trans"/>
</dbReference>
<organism evidence="9 10">
    <name type="scientific">Cohnella xylanilytica</name>
    <dbReference type="NCBI Taxonomy" id="557555"/>
    <lineage>
        <taxon>Bacteria</taxon>
        <taxon>Bacillati</taxon>
        <taxon>Bacillota</taxon>
        <taxon>Bacilli</taxon>
        <taxon>Bacillales</taxon>
        <taxon>Paenibacillaceae</taxon>
        <taxon>Cohnella</taxon>
    </lineage>
</organism>
<proteinExistence type="predicted"/>
<dbReference type="GO" id="GO:0009103">
    <property type="term" value="P:lipopolysaccharide biosynthetic process"/>
    <property type="evidence" value="ECO:0007669"/>
    <property type="project" value="UniProtKB-KW"/>
</dbReference>
<keyword evidence="1" id="KW-1003">Cell membrane</keyword>
<evidence type="ECO:0000256" key="3">
    <source>
        <dbReference type="ARBA" id="ARBA00022679"/>
    </source>
</evidence>
<keyword evidence="6" id="KW-1133">Transmembrane helix</keyword>
<dbReference type="PANTHER" id="PTHR48090:SF3">
    <property type="entry name" value="UNDECAPRENYL-PHOSPHATE 4-DEOXY-4-FORMAMIDO-L-ARABINOSE TRANSFERASE"/>
    <property type="match status" value="1"/>
</dbReference>
<evidence type="ECO:0000256" key="7">
    <source>
        <dbReference type="ARBA" id="ARBA00023136"/>
    </source>
</evidence>
<keyword evidence="10" id="KW-1185">Reference proteome</keyword>
<dbReference type="GO" id="GO:0099621">
    <property type="term" value="F:undecaprenyl-phosphate 4-deoxy-4-formamido-L-arabinose transferase activity"/>
    <property type="evidence" value="ECO:0007669"/>
    <property type="project" value="TreeGrafter"/>
</dbReference>
<dbReference type="InterPro" id="IPR001173">
    <property type="entry name" value="Glyco_trans_2-like"/>
</dbReference>
<reference evidence="9 10" key="1">
    <citation type="submission" date="2020-08" db="EMBL/GenBank/DDBJ databases">
        <title>Cohnella phylogeny.</title>
        <authorList>
            <person name="Dunlap C."/>
        </authorList>
    </citation>
    <scope>NUCLEOTIDE SEQUENCE [LARGE SCALE GENOMIC DNA]</scope>
    <source>
        <strain evidence="9 10">DSM 25239</strain>
    </source>
</reference>
<dbReference type="CDD" id="cd04187">
    <property type="entry name" value="DPM1_like_bac"/>
    <property type="match status" value="1"/>
</dbReference>
<name>A0A841U461_9BACL</name>
<dbReference type="InterPro" id="IPR050256">
    <property type="entry name" value="Glycosyltransferase_2"/>
</dbReference>
<comment type="caution">
    <text evidence="9">The sequence shown here is derived from an EMBL/GenBank/DDBJ whole genome shotgun (WGS) entry which is preliminary data.</text>
</comment>
<keyword evidence="2" id="KW-0328">Glycosyltransferase</keyword>
<evidence type="ECO:0000313" key="9">
    <source>
        <dbReference type="EMBL" id="MBB6695355.1"/>
    </source>
</evidence>
<dbReference type="Gene3D" id="3.90.550.10">
    <property type="entry name" value="Spore Coat Polysaccharide Biosynthesis Protein SpsA, Chain A"/>
    <property type="match status" value="1"/>
</dbReference>